<feature type="region of interest" description="Disordered" evidence="5">
    <location>
        <begin position="17"/>
        <end position="79"/>
    </location>
</feature>
<keyword evidence="7" id="KW-1185">Reference proteome</keyword>
<dbReference type="EMBL" id="FJOG01000016">
    <property type="protein sequence ID" value="CZR60763.1"/>
    <property type="molecule type" value="Genomic_DNA"/>
</dbReference>
<comment type="similarity">
    <text evidence="1">Belongs to the bacterial ribosomal protein bS18 family.</text>
</comment>
<dbReference type="FunFam" id="4.10.640.10:FF:000013">
    <property type="entry name" value="37S ribosomal protein S18"/>
    <property type="match status" value="1"/>
</dbReference>
<dbReference type="GO" id="GO:0032543">
    <property type="term" value="P:mitochondrial translation"/>
    <property type="evidence" value="ECO:0007669"/>
    <property type="project" value="TreeGrafter"/>
</dbReference>
<sequence>MAPPRFQCLNAARQVTRQATSLRSTFSTSQVLKADEPPRPSAASDLLSSGDGPPSPRLRYPSPSPRFSNPIQQAEPESPIHLSRIQTLVSKAHARNDKFRNQGSGSTLTDYQGHVNASALSKQITRRFKPGDVYAPHDLSEVEMAKWKKRAKPMHDVFDVLDFNPLEHYRNFSIMGEYMTPMGRIKHSKETGLRPVNQRKIAKAIRRSIGMGMMPSVHRHPENLYQAGATRSQNITPLRSDVAPVF</sequence>
<dbReference type="PANTHER" id="PTHR13479">
    <property type="entry name" value="30S RIBOSOMAL PROTEIN S18"/>
    <property type="match status" value="1"/>
</dbReference>
<dbReference type="GO" id="GO:0070181">
    <property type="term" value="F:small ribosomal subunit rRNA binding"/>
    <property type="evidence" value="ECO:0007669"/>
    <property type="project" value="TreeGrafter"/>
</dbReference>
<dbReference type="OrthoDB" id="21463at2759"/>
<evidence type="ECO:0000256" key="5">
    <source>
        <dbReference type="SAM" id="MobiDB-lite"/>
    </source>
</evidence>
<dbReference type="GO" id="GO:0005763">
    <property type="term" value="C:mitochondrial small ribosomal subunit"/>
    <property type="evidence" value="ECO:0007669"/>
    <property type="project" value="TreeGrafter"/>
</dbReference>
<dbReference type="GO" id="GO:0003735">
    <property type="term" value="F:structural constituent of ribosome"/>
    <property type="evidence" value="ECO:0007669"/>
    <property type="project" value="InterPro"/>
</dbReference>
<dbReference type="SUPFAM" id="SSF46911">
    <property type="entry name" value="Ribosomal protein S18"/>
    <property type="match status" value="1"/>
</dbReference>
<dbReference type="Pfam" id="PF01084">
    <property type="entry name" value="Ribosomal_S18"/>
    <property type="match status" value="1"/>
</dbReference>
<dbReference type="STRING" id="576137.A0A1L7X6Y0"/>
<reference evidence="6 7" key="1">
    <citation type="submission" date="2016-03" db="EMBL/GenBank/DDBJ databases">
        <authorList>
            <person name="Ploux O."/>
        </authorList>
    </citation>
    <scope>NUCLEOTIDE SEQUENCE [LARGE SCALE GENOMIC DNA]</scope>
    <source>
        <strain evidence="6 7">UAMH 11012</strain>
    </source>
</reference>
<keyword evidence="3" id="KW-0687">Ribonucleoprotein</keyword>
<dbReference type="Gene3D" id="4.10.640.10">
    <property type="entry name" value="Ribosomal protein S18"/>
    <property type="match status" value="1"/>
</dbReference>
<organism evidence="6 7">
    <name type="scientific">Phialocephala subalpina</name>
    <dbReference type="NCBI Taxonomy" id="576137"/>
    <lineage>
        <taxon>Eukaryota</taxon>
        <taxon>Fungi</taxon>
        <taxon>Dikarya</taxon>
        <taxon>Ascomycota</taxon>
        <taxon>Pezizomycotina</taxon>
        <taxon>Leotiomycetes</taxon>
        <taxon>Helotiales</taxon>
        <taxon>Mollisiaceae</taxon>
        <taxon>Phialocephala</taxon>
        <taxon>Phialocephala fortinii species complex</taxon>
    </lineage>
</organism>
<dbReference type="AlphaFoldDB" id="A0A1L7X6Y0"/>
<dbReference type="InterPro" id="IPR036870">
    <property type="entry name" value="Ribosomal_bS18_sf"/>
</dbReference>
<evidence type="ECO:0000313" key="7">
    <source>
        <dbReference type="Proteomes" id="UP000184330"/>
    </source>
</evidence>
<evidence type="ECO:0000256" key="3">
    <source>
        <dbReference type="ARBA" id="ARBA00023274"/>
    </source>
</evidence>
<dbReference type="InterPro" id="IPR001648">
    <property type="entry name" value="Ribosomal_bS18"/>
</dbReference>
<gene>
    <name evidence="6" type="ORF">PAC_10659</name>
</gene>
<dbReference type="PANTHER" id="PTHR13479:SF40">
    <property type="entry name" value="SMALL RIBOSOMAL SUBUNIT PROTEIN BS18M"/>
    <property type="match status" value="1"/>
</dbReference>
<protein>
    <recommendedName>
        <fullName evidence="4">Small ribosomal subunit protein bS18m</fullName>
    </recommendedName>
</protein>
<keyword evidence="2" id="KW-0689">Ribosomal protein</keyword>
<feature type="compositionally biased region" description="Polar residues" evidence="5">
    <location>
        <begin position="17"/>
        <end position="31"/>
    </location>
</feature>
<accession>A0A1L7X6Y0</accession>
<proteinExistence type="inferred from homology"/>
<evidence type="ECO:0000256" key="4">
    <source>
        <dbReference type="ARBA" id="ARBA00035264"/>
    </source>
</evidence>
<name>A0A1L7X6Y0_9HELO</name>
<evidence type="ECO:0000313" key="6">
    <source>
        <dbReference type="EMBL" id="CZR60763.1"/>
    </source>
</evidence>
<evidence type="ECO:0000256" key="2">
    <source>
        <dbReference type="ARBA" id="ARBA00022980"/>
    </source>
</evidence>
<dbReference type="Proteomes" id="UP000184330">
    <property type="component" value="Unassembled WGS sequence"/>
</dbReference>
<evidence type="ECO:0000256" key="1">
    <source>
        <dbReference type="ARBA" id="ARBA00005589"/>
    </source>
</evidence>